<keyword evidence="3" id="KW-1185">Reference proteome</keyword>
<name>A0A016T4S8_9BILA</name>
<sequence length="110" mass="12257">MAMKVKRMNVVALLPTRTAGAETDEGNRRPFERQDAGAHRLGSPEAGLNIGRFGEGGTHNRNTDQHYRSVKESCASEKSHREQKRSDTEEKPSAKRPPMPSEVMLAKDKI</sequence>
<protein>
    <submittedName>
        <fullName evidence="2">Uncharacterized protein</fullName>
    </submittedName>
</protein>
<organism evidence="2 3">
    <name type="scientific">Ancylostoma ceylanicum</name>
    <dbReference type="NCBI Taxonomy" id="53326"/>
    <lineage>
        <taxon>Eukaryota</taxon>
        <taxon>Metazoa</taxon>
        <taxon>Ecdysozoa</taxon>
        <taxon>Nematoda</taxon>
        <taxon>Chromadorea</taxon>
        <taxon>Rhabditida</taxon>
        <taxon>Rhabditina</taxon>
        <taxon>Rhabditomorpha</taxon>
        <taxon>Strongyloidea</taxon>
        <taxon>Ancylostomatidae</taxon>
        <taxon>Ancylostomatinae</taxon>
        <taxon>Ancylostoma</taxon>
    </lineage>
</organism>
<accession>A0A016T4S8</accession>
<reference evidence="3" key="1">
    <citation type="journal article" date="2015" name="Nat. Genet.">
        <title>The genome and transcriptome of the zoonotic hookworm Ancylostoma ceylanicum identify infection-specific gene families.</title>
        <authorList>
            <person name="Schwarz E.M."/>
            <person name="Hu Y."/>
            <person name="Antoshechkin I."/>
            <person name="Miller M.M."/>
            <person name="Sternberg P.W."/>
            <person name="Aroian R.V."/>
        </authorList>
    </citation>
    <scope>NUCLEOTIDE SEQUENCE</scope>
    <source>
        <strain evidence="3">HY135</strain>
    </source>
</reference>
<dbReference type="EMBL" id="JARK01001471">
    <property type="protein sequence ID" value="EYB97983.1"/>
    <property type="molecule type" value="Genomic_DNA"/>
</dbReference>
<feature type="compositionally biased region" description="Basic and acidic residues" evidence="1">
    <location>
        <begin position="61"/>
        <end position="93"/>
    </location>
</feature>
<evidence type="ECO:0000313" key="2">
    <source>
        <dbReference type="EMBL" id="EYB97983.1"/>
    </source>
</evidence>
<evidence type="ECO:0000256" key="1">
    <source>
        <dbReference type="SAM" id="MobiDB-lite"/>
    </source>
</evidence>
<evidence type="ECO:0000313" key="3">
    <source>
        <dbReference type="Proteomes" id="UP000024635"/>
    </source>
</evidence>
<proteinExistence type="predicted"/>
<comment type="caution">
    <text evidence="2">The sequence shown here is derived from an EMBL/GenBank/DDBJ whole genome shotgun (WGS) entry which is preliminary data.</text>
</comment>
<dbReference type="AlphaFoldDB" id="A0A016T4S8"/>
<feature type="compositionally biased region" description="Basic and acidic residues" evidence="1">
    <location>
        <begin position="25"/>
        <end position="38"/>
    </location>
</feature>
<feature type="region of interest" description="Disordered" evidence="1">
    <location>
        <begin position="1"/>
        <end position="110"/>
    </location>
</feature>
<gene>
    <name evidence="2" type="primary">Acey_s0135.g1930</name>
    <name evidence="2" type="ORF">Y032_0135g1930</name>
</gene>
<dbReference type="Proteomes" id="UP000024635">
    <property type="component" value="Unassembled WGS sequence"/>
</dbReference>